<name>A0A0S4JEG0_BODSA</name>
<proteinExistence type="predicted"/>
<evidence type="ECO:0000256" key="2">
    <source>
        <dbReference type="SAM" id="MobiDB-lite"/>
    </source>
</evidence>
<feature type="region of interest" description="Disordered" evidence="2">
    <location>
        <begin position="1"/>
        <end position="31"/>
    </location>
</feature>
<evidence type="ECO:0000256" key="1">
    <source>
        <dbReference type="SAM" id="Coils"/>
    </source>
</evidence>
<keyword evidence="1" id="KW-0175">Coiled coil</keyword>
<feature type="region of interest" description="Disordered" evidence="2">
    <location>
        <begin position="535"/>
        <end position="573"/>
    </location>
</feature>
<sequence>MPSGWVTVDKSGDKKIREQDRKQRKRDEAMEERLQMQAAVGADFLQVGAPLAKVHKQPVVPQRVAAVAAETQRQQAKAAALRAKEEEAKLVRRRAAFLRAKASSSANARPITASVLAESKQRLIQETNKSLDNVTGADLSYVRALYAINTLDSVVKNTLLLEEGAEFAKELLPLIALEDDEGVVTSLDHFSKTFLQFRVDGDAHTMFNLITSIYGPKGSREDVVTSGTCSGNRLGVQLLLRSNIQVALAACGMITDAFTAVEGNGAFHTPTSAQNFFTIARSVVHYAHRRVILAEESPEVALPFTLLELRNSCICLIRALANDGCGRYVEPAAEVLVAISELLLESVPEALLVLPSKKTSKSLFFPLLASDVTFLVDFAARGRIEPSAVSVLLLELGVDHHPDVAKACFPTFLVLLEGLVSSGSGSSELTGKIVDLLTEIVAERGGDVFPVWGECFSKTTIASSLVLENAVHVNAALDRVFVEKVQKRLVKTSASTAPKSATSSSSSVDAALSAVNKAVTKGTVEDVVGAAKKNASGVDDRAGSSSRRARAIAQQAQEGNADKKAHAGHSTGGSSLGATIAKVVLVAAIVGGLFAKATL</sequence>
<accession>A0A0S4JEG0</accession>
<dbReference type="AlphaFoldDB" id="A0A0S4JEG0"/>
<reference evidence="4" key="1">
    <citation type="submission" date="2015-09" db="EMBL/GenBank/DDBJ databases">
        <authorList>
            <consortium name="Pathogen Informatics"/>
        </authorList>
    </citation>
    <scope>NUCLEOTIDE SEQUENCE [LARGE SCALE GENOMIC DNA]</scope>
    <source>
        <strain evidence="4">Lake Konstanz</strain>
    </source>
</reference>
<organism evidence="3 4">
    <name type="scientific">Bodo saltans</name>
    <name type="common">Flagellated protozoan</name>
    <dbReference type="NCBI Taxonomy" id="75058"/>
    <lineage>
        <taxon>Eukaryota</taxon>
        <taxon>Discoba</taxon>
        <taxon>Euglenozoa</taxon>
        <taxon>Kinetoplastea</taxon>
        <taxon>Metakinetoplastina</taxon>
        <taxon>Eubodonida</taxon>
        <taxon>Bodonidae</taxon>
        <taxon>Bodo</taxon>
    </lineage>
</organism>
<feature type="compositionally biased region" description="Basic and acidic residues" evidence="2">
    <location>
        <begin position="10"/>
        <end position="31"/>
    </location>
</feature>
<gene>
    <name evidence="3" type="ORF">BSAL_15780</name>
</gene>
<dbReference type="EMBL" id="CYKH01001647">
    <property type="protein sequence ID" value="CUG88512.1"/>
    <property type="molecule type" value="Genomic_DNA"/>
</dbReference>
<evidence type="ECO:0000313" key="3">
    <source>
        <dbReference type="EMBL" id="CUG88512.1"/>
    </source>
</evidence>
<evidence type="ECO:0000313" key="4">
    <source>
        <dbReference type="Proteomes" id="UP000051952"/>
    </source>
</evidence>
<dbReference type="VEuPathDB" id="TriTrypDB:BSAL_15780"/>
<keyword evidence="4" id="KW-1185">Reference proteome</keyword>
<protein>
    <submittedName>
        <fullName evidence="3">Uncharacterized protein</fullName>
    </submittedName>
</protein>
<dbReference type="Proteomes" id="UP000051952">
    <property type="component" value="Unassembled WGS sequence"/>
</dbReference>
<feature type="coiled-coil region" evidence="1">
    <location>
        <begin position="66"/>
        <end position="101"/>
    </location>
</feature>